<evidence type="ECO:0000313" key="2">
    <source>
        <dbReference type="Proteomes" id="UP000217790"/>
    </source>
</evidence>
<reference evidence="2" key="1">
    <citation type="journal article" date="2017" name="Nat. Ecol. Evol.">
        <title>Genome expansion and lineage-specific genetic innovations in the forest pathogenic fungi Armillaria.</title>
        <authorList>
            <person name="Sipos G."/>
            <person name="Prasanna A.N."/>
            <person name="Walter M.C."/>
            <person name="O'Connor E."/>
            <person name="Balint B."/>
            <person name="Krizsan K."/>
            <person name="Kiss B."/>
            <person name="Hess J."/>
            <person name="Varga T."/>
            <person name="Slot J."/>
            <person name="Riley R."/>
            <person name="Boka B."/>
            <person name="Rigling D."/>
            <person name="Barry K."/>
            <person name="Lee J."/>
            <person name="Mihaltcheva S."/>
            <person name="LaButti K."/>
            <person name="Lipzen A."/>
            <person name="Waldron R."/>
            <person name="Moloney N.M."/>
            <person name="Sperisen C."/>
            <person name="Kredics L."/>
            <person name="Vagvoelgyi C."/>
            <person name="Patrignani A."/>
            <person name="Fitzpatrick D."/>
            <person name="Nagy I."/>
            <person name="Doyle S."/>
            <person name="Anderson J.B."/>
            <person name="Grigoriev I.V."/>
            <person name="Gueldener U."/>
            <person name="Muensterkoetter M."/>
            <person name="Nagy L.G."/>
        </authorList>
    </citation>
    <scope>NUCLEOTIDE SEQUENCE [LARGE SCALE GENOMIC DNA]</scope>
    <source>
        <strain evidence="2">Ar21-2</strain>
    </source>
</reference>
<keyword evidence="2" id="KW-1185">Reference proteome</keyword>
<dbReference type="EMBL" id="KZ293662">
    <property type="protein sequence ID" value="PBK91290.1"/>
    <property type="molecule type" value="Genomic_DNA"/>
</dbReference>
<dbReference type="OrthoDB" id="3092867at2759"/>
<dbReference type="AlphaFoldDB" id="A0A2H3DB11"/>
<gene>
    <name evidence="1" type="ORF">ARMGADRAFT_1031961</name>
</gene>
<dbReference type="Proteomes" id="UP000217790">
    <property type="component" value="Unassembled WGS sequence"/>
</dbReference>
<protein>
    <submittedName>
        <fullName evidence="1">Uncharacterized protein</fullName>
    </submittedName>
</protein>
<organism evidence="1 2">
    <name type="scientific">Armillaria gallica</name>
    <name type="common">Bulbous honey fungus</name>
    <name type="synonym">Armillaria bulbosa</name>
    <dbReference type="NCBI Taxonomy" id="47427"/>
    <lineage>
        <taxon>Eukaryota</taxon>
        <taxon>Fungi</taxon>
        <taxon>Dikarya</taxon>
        <taxon>Basidiomycota</taxon>
        <taxon>Agaricomycotina</taxon>
        <taxon>Agaricomycetes</taxon>
        <taxon>Agaricomycetidae</taxon>
        <taxon>Agaricales</taxon>
        <taxon>Marasmiineae</taxon>
        <taxon>Physalacriaceae</taxon>
        <taxon>Armillaria</taxon>
    </lineage>
</organism>
<accession>A0A2H3DB11</accession>
<evidence type="ECO:0000313" key="1">
    <source>
        <dbReference type="EMBL" id="PBK91290.1"/>
    </source>
</evidence>
<dbReference type="InParanoid" id="A0A2H3DB11"/>
<proteinExistence type="predicted"/>
<sequence length="138" mass="15422">MMECLSQLEDLNPTCYPLSECLHIALQKYYCPHPIASQSFKPLPLETEEIESKHMPPHILVPDTPNLSSVSTYSLPSVPFASPSPTPPVILAPNTSSPAIIILIQRQTVKKFLNNTSWYEGPKGRDCTQDNESWQNAE</sequence>
<name>A0A2H3DB11_ARMGA</name>